<dbReference type="AlphaFoldDB" id="G2YSF5"/>
<evidence type="ECO:0000256" key="1">
    <source>
        <dbReference type="SAM" id="MobiDB-lite"/>
    </source>
</evidence>
<dbReference type="Proteomes" id="UP000008177">
    <property type="component" value="Unplaced contigs"/>
</dbReference>
<feature type="region of interest" description="Disordered" evidence="1">
    <location>
        <begin position="1"/>
        <end position="35"/>
    </location>
</feature>
<dbReference type="InParanoid" id="G2YSF5"/>
<feature type="compositionally biased region" description="Low complexity" evidence="1">
    <location>
        <begin position="15"/>
        <end position="26"/>
    </location>
</feature>
<dbReference type="STRING" id="999810.G2YSF5"/>
<sequence>MYQSATLSEQAIGGTEDTTPTLPTQTRTKDKTRPSADIQDLANHLANTTISPSPPPKILVTKRACEMLFHMYPAPPKTQSTKSIEWGLFVHSMSGMGFCARNKGGSAVEFEREFAGSEEGEMGKDEDGERALVHRSGKIILSSAASGGEN</sequence>
<protein>
    <submittedName>
        <fullName evidence="2">Uncharacterized protein</fullName>
    </submittedName>
</protein>
<organism evidence="2 3">
    <name type="scientific">Botryotinia fuckeliana (strain T4)</name>
    <name type="common">Noble rot fungus</name>
    <name type="synonym">Botrytis cinerea</name>
    <dbReference type="NCBI Taxonomy" id="999810"/>
    <lineage>
        <taxon>Eukaryota</taxon>
        <taxon>Fungi</taxon>
        <taxon>Dikarya</taxon>
        <taxon>Ascomycota</taxon>
        <taxon>Pezizomycotina</taxon>
        <taxon>Leotiomycetes</taxon>
        <taxon>Helotiales</taxon>
        <taxon>Sclerotiniaceae</taxon>
        <taxon>Botrytis</taxon>
    </lineage>
</organism>
<dbReference type="EMBL" id="FQ790351">
    <property type="protein sequence ID" value="CCD54553.1"/>
    <property type="molecule type" value="Genomic_DNA"/>
</dbReference>
<reference evidence="3" key="1">
    <citation type="journal article" date="2011" name="PLoS Genet.">
        <title>Genomic analysis of the necrotrophic fungal pathogens Sclerotinia sclerotiorum and Botrytis cinerea.</title>
        <authorList>
            <person name="Amselem J."/>
            <person name="Cuomo C.A."/>
            <person name="van Kan J.A."/>
            <person name="Viaud M."/>
            <person name="Benito E.P."/>
            <person name="Couloux A."/>
            <person name="Coutinho P.M."/>
            <person name="de Vries R.P."/>
            <person name="Dyer P.S."/>
            <person name="Fillinger S."/>
            <person name="Fournier E."/>
            <person name="Gout L."/>
            <person name="Hahn M."/>
            <person name="Kohn L."/>
            <person name="Lapalu N."/>
            <person name="Plummer K.M."/>
            <person name="Pradier J.M."/>
            <person name="Quevillon E."/>
            <person name="Sharon A."/>
            <person name="Simon A."/>
            <person name="ten Have A."/>
            <person name="Tudzynski B."/>
            <person name="Tudzynski P."/>
            <person name="Wincker P."/>
            <person name="Andrew M."/>
            <person name="Anthouard V."/>
            <person name="Beever R.E."/>
            <person name="Beffa R."/>
            <person name="Benoit I."/>
            <person name="Bouzid O."/>
            <person name="Brault B."/>
            <person name="Chen Z."/>
            <person name="Choquer M."/>
            <person name="Collemare J."/>
            <person name="Cotton P."/>
            <person name="Danchin E.G."/>
            <person name="Da Silva C."/>
            <person name="Gautier A."/>
            <person name="Giraud C."/>
            <person name="Giraud T."/>
            <person name="Gonzalez C."/>
            <person name="Grossetete S."/>
            <person name="Guldener U."/>
            <person name="Henrissat B."/>
            <person name="Howlett B.J."/>
            <person name="Kodira C."/>
            <person name="Kretschmer M."/>
            <person name="Lappartient A."/>
            <person name="Leroch M."/>
            <person name="Levis C."/>
            <person name="Mauceli E."/>
            <person name="Neuveglise C."/>
            <person name="Oeser B."/>
            <person name="Pearson M."/>
            <person name="Poulain J."/>
            <person name="Poussereau N."/>
            <person name="Quesneville H."/>
            <person name="Rascle C."/>
            <person name="Schumacher J."/>
            <person name="Segurens B."/>
            <person name="Sexton A."/>
            <person name="Silva E."/>
            <person name="Sirven C."/>
            <person name="Soanes D.M."/>
            <person name="Talbot N.J."/>
            <person name="Templeton M."/>
            <person name="Yandava C."/>
            <person name="Yarden O."/>
            <person name="Zeng Q."/>
            <person name="Rollins J.A."/>
            <person name="Lebrun M.H."/>
            <person name="Dickman M."/>
        </authorList>
    </citation>
    <scope>NUCLEOTIDE SEQUENCE [LARGE SCALE GENOMIC DNA]</scope>
    <source>
        <strain evidence="3">T4</strain>
    </source>
</reference>
<dbReference type="OrthoDB" id="2922289at2759"/>
<evidence type="ECO:0000313" key="3">
    <source>
        <dbReference type="Proteomes" id="UP000008177"/>
    </source>
</evidence>
<dbReference type="HOGENOM" id="CLU_1740241_0_0_1"/>
<name>G2YSF5_BOTF4</name>
<gene>
    <name evidence="2" type="ORF">BofuT4_P126010.1</name>
</gene>
<accession>G2YSF5</accession>
<evidence type="ECO:0000313" key="2">
    <source>
        <dbReference type="EMBL" id="CCD54553.1"/>
    </source>
</evidence>
<proteinExistence type="predicted"/>